<evidence type="ECO:0000313" key="3">
    <source>
        <dbReference type="Proteomes" id="UP000515743"/>
    </source>
</evidence>
<accession>A0A7G7CSN9</accession>
<keyword evidence="1" id="KW-0472">Membrane</keyword>
<gene>
    <name evidence="2" type="ORF">H0194_09335</name>
</gene>
<keyword evidence="3" id="KW-1185">Reference proteome</keyword>
<dbReference type="InterPro" id="IPR031033">
    <property type="entry name" value="Halocin_C8_dom"/>
</dbReference>
<name>A0A7G7CSN9_9CORY</name>
<evidence type="ECO:0000256" key="1">
    <source>
        <dbReference type="SAM" id="Phobius"/>
    </source>
</evidence>
<reference evidence="2 3" key="1">
    <citation type="submission" date="2020-07" db="EMBL/GenBank/DDBJ databases">
        <title>Complete genome and description of Corynebacterium incognita strain Marseille-Q3630 sp. nov.</title>
        <authorList>
            <person name="Boxberger M."/>
        </authorList>
    </citation>
    <scope>NUCLEOTIDE SEQUENCE [LARGE SCALE GENOMIC DNA]</scope>
    <source>
        <strain evidence="2 3">Marseille-Q3630</strain>
    </source>
</reference>
<dbReference type="RefSeq" id="WP_185176978.1">
    <property type="nucleotide sequence ID" value="NZ_CP059404.1"/>
</dbReference>
<dbReference type="NCBIfam" id="TIGR04449">
    <property type="entry name" value="halocin_C8_dom"/>
    <property type="match status" value="1"/>
</dbReference>
<proteinExistence type="predicted"/>
<sequence length="57" mass="5446">MRSVNSLCTVGSGAGAAIVCALLGISVVGGIACGAVLGLISMFGCSGAKQRVCADTK</sequence>
<dbReference type="Proteomes" id="UP000515743">
    <property type="component" value="Chromosome"/>
</dbReference>
<evidence type="ECO:0000313" key="2">
    <source>
        <dbReference type="EMBL" id="QNE90605.1"/>
    </source>
</evidence>
<keyword evidence="1" id="KW-1133">Transmembrane helix</keyword>
<dbReference type="PROSITE" id="PS51257">
    <property type="entry name" value="PROKAR_LIPOPROTEIN"/>
    <property type="match status" value="1"/>
</dbReference>
<feature type="transmembrane region" description="Helical" evidence="1">
    <location>
        <begin position="12"/>
        <end position="40"/>
    </location>
</feature>
<organism evidence="2 3">
    <name type="scientific">Corynebacterium incognita</name>
    <dbReference type="NCBI Taxonomy" id="2754725"/>
    <lineage>
        <taxon>Bacteria</taxon>
        <taxon>Bacillati</taxon>
        <taxon>Actinomycetota</taxon>
        <taxon>Actinomycetes</taxon>
        <taxon>Mycobacteriales</taxon>
        <taxon>Corynebacteriaceae</taxon>
        <taxon>Corynebacterium</taxon>
    </lineage>
</organism>
<dbReference type="EMBL" id="CP059404">
    <property type="protein sequence ID" value="QNE90605.1"/>
    <property type="molecule type" value="Genomic_DNA"/>
</dbReference>
<dbReference type="KEGG" id="cik:H0194_09335"/>
<dbReference type="AlphaFoldDB" id="A0A7G7CSN9"/>
<keyword evidence="1" id="KW-0812">Transmembrane</keyword>
<protein>
    <submittedName>
        <fullName evidence="2">Uncharacterized protein</fullName>
    </submittedName>
</protein>